<dbReference type="RefSeq" id="WP_026636149.1">
    <property type="nucleotide sequence ID" value="NZ_FONH01000003.1"/>
</dbReference>
<reference evidence="3" key="1">
    <citation type="submission" date="2016-10" db="EMBL/GenBank/DDBJ databases">
        <authorList>
            <person name="Varghese N."/>
            <person name="Submissions S."/>
        </authorList>
    </citation>
    <scope>NUCLEOTIDE SEQUENCE [LARGE SCALE GENOMIC DNA]</scope>
    <source>
        <strain evidence="3">UNC178MFTsu3.1</strain>
    </source>
</reference>
<name>A0A1I2C7T0_9GAMM</name>
<dbReference type="Gene3D" id="1.10.287.100">
    <property type="match status" value="1"/>
</dbReference>
<evidence type="ECO:0000313" key="3">
    <source>
        <dbReference type="Proteomes" id="UP000199477"/>
    </source>
</evidence>
<accession>A0A1I2C7T0</accession>
<feature type="domain" description="HTH marR-type" evidence="1">
    <location>
        <begin position="11"/>
        <end position="147"/>
    </location>
</feature>
<protein>
    <submittedName>
        <fullName evidence="2">DNA-binding transcriptional regulator, MarR family</fullName>
    </submittedName>
</protein>
<dbReference type="Proteomes" id="UP000199477">
    <property type="component" value="Unassembled WGS sequence"/>
</dbReference>
<dbReference type="PANTHER" id="PTHR39515">
    <property type="entry name" value="CONSERVED PROTEIN"/>
    <property type="match status" value="1"/>
</dbReference>
<dbReference type="AlphaFoldDB" id="A0A1I2C7T0"/>
<proteinExistence type="predicted"/>
<dbReference type="PANTHER" id="PTHR39515:SF2">
    <property type="entry name" value="HTH-TYPE TRANSCRIPTIONAL REGULATOR RV0880"/>
    <property type="match status" value="1"/>
</dbReference>
<keyword evidence="2" id="KW-0238">DNA-binding</keyword>
<keyword evidence="3" id="KW-1185">Reference proteome</keyword>
<evidence type="ECO:0000259" key="1">
    <source>
        <dbReference type="PROSITE" id="PS50995"/>
    </source>
</evidence>
<dbReference type="GO" id="GO:0003677">
    <property type="term" value="F:DNA binding"/>
    <property type="evidence" value="ECO:0007669"/>
    <property type="project" value="UniProtKB-KW"/>
</dbReference>
<dbReference type="Gene3D" id="1.10.10.10">
    <property type="entry name" value="Winged helix-like DNA-binding domain superfamily/Winged helix DNA-binding domain"/>
    <property type="match status" value="1"/>
</dbReference>
<dbReference type="InterPro" id="IPR000835">
    <property type="entry name" value="HTH_MarR-typ"/>
</dbReference>
<dbReference type="Pfam" id="PF12802">
    <property type="entry name" value="MarR_2"/>
    <property type="match status" value="1"/>
</dbReference>
<dbReference type="InterPro" id="IPR036390">
    <property type="entry name" value="WH_DNA-bd_sf"/>
</dbReference>
<dbReference type="SUPFAM" id="SSF46785">
    <property type="entry name" value="Winged helix' DNA-binding domain"/>
    <property type="match status" value="1"/>
</dbReference>
<sequence>MPPPTPKPDATHALAVEMRMVFGQLARRLRKQGRTDQLTSAQTSVLIQLERQGAATVTALAHAEGVRPQSMGATVASLEALELVAGAPDPADGRQTLWALTPACHELVRASRAAREDWLDRLLREQLDAREQAQLAAAMPLLRRLLDASTEPRVP</sequence>
<dbReference type="SMART" id="SM00347">
    <property type="entry name" value="HTH_MARR"/>
    <property type="match status" value="1"/>
</dbReference>
<dbReference type="InterPro" id="IPR052526">
    <property type="entry name" value="HTH-type_Bedaq_tolerance"/>
</dbReference>
<dbReference type="EMBL" id="FONH01000003">
    <property type="protein sequence ID" value="SFE64401.1"/>
    <property type="molecule type" value="Genomic_DNA"/>
</dbReference>
<dbReference type="PROSITE" id="PS50995">
    <property type="entry name" value="HTH_MARR_2"/>
    <property type="match status" value="1"/>
</dbReference>
<dbReference type="InterPro" id="IPR036388">
    <property type="entry name" value="WH-like_DNA-bd_sf"/>
</dbReference>
<gene>
    <name evidence="2" type="ORF">SAMN02799615_01395</name>
</gene>
<evidence type="ECO:0000313" key="2">
    <source>
        <dbReference type="EMBL" id="SFE64401.1"/>
    </source>
</evidence>
<organism evidence="2 3">
    <name type="scientific">Dyella marensis</name>
    <dbReference type="NCBI Taxonomy" id="500610"/>
    <lineage>
        <taxon>Bacteria</taxon>
        <taxon>Pseudomonadati</taxon>
        <taxon>Pseudomonadota</taxon>
        <taxon>Gammaproteobacteria</taxon>
        <taxon>Lysobacterales</taxon>
        <taxon>Rhodanobacteraceae</taxon>
        <taxon>Dyella</taxon>
    </lineage>
</organism>
<dbReference type="GO" id="GO:0003700">
    <property type="term" value="F:DNA-binding transcription factor activity"/>
    <property type="evidence" value="ECO:0007669"/>
    <property type="project" value="InterPro"/>
</dbReference>
<dbReference type="STRING" id="500610.SAMN02799615_01395"/>